<organism evidence="6 7">
    <name type="scientific">Clostridium disporicum</name>
    <dbReference type="NCBI Taxonomy" id="84024"/>
    <lineage>
        <taxon>Bacteria</taxon>
        <taxon>Bacillati</taxon>
        <taxon>Bacillota</taxon>
        <taxon>Clostridia</taxon>
        <taxon>Eubacteriales</taxon>
        <taxon>Clostridiaceae</taxon>
        <taxon>Clostridium</taxon>
    </lineage>
</organism>
<sequence length="193" mass="21311">MSLFEVIIVAIGLALDSFTVAVCRGSNQGNLKKSNAAIVGIIFGGIQTLMLIIGMLIAIFPMLNIENQKIISMNQWFSAIILFFLAFKSFKNAFVNTNIDERREEFFGYKGSVTLALATSLDALILGIGLGLLQTRFIRTIIIQFIITTLLVAYGLWVGYCVGNKYKKQIDICGGIILLSIGIKVILNYFQII</sequence>
<dbReference type="Proteomes" id="UP000095594">
    <property type="component" value="Unassembled WGS sequence"/>
</dbReference>
<dbReference type="Pfam" id="PF02659">
    <property type="entry name" value="Mntp"/>
    <property type="match status" value="1"/>
</dbReference>
<keyword evidence="4 5" id="KW-0472">Membrane</keyword>
<evidence type="ECO:0000313" key="6">
    <source>
        <dbReference type="EMBL" id="CUP01718.1"/>
    </source>
</evidence>
<evidence type="ECO:0000256" key="2">
    <source>
        <dbReference type="ARBA" id="ARBA00022692"/>
    </source>
</evidence>
<dbReference type="PANTHER" id="PTHR35529:SF1">
    <property type="entry name" value="MANGANESE EFFLUX PUMP MNTP-RELATED"/>
    <property type="match status" value="1"/>
</dbReference>
<dbReference type="AlphaFoldDB" id="A0A174JVS5"/>
<reference evidence="6 7" key="1">
    <citation type="submission" date="2015-09" db="EMBL/GenBank/DDBJ databases">
        <authorList>
            <consortium name="Pathogen Informatics"/>
        </authorList>
    </citation>
    <scope>NUCLEOTIDE SEQUENCE [LARGE SCALE GENOMIC DNA]</scope>
    <source>
        <strain evidence="6 7">2789STDY5834856</strain>
    </source>
</reference>
<gene>
    <name evidence="6" type="primary">yebN_3</name>
    <name evidence="6" type="ORF">ERS852471_02811</name>
</gene>
<evidence type="ECO:0000256" key="5">
    <source>
        <dbReference type="SAM" id="Phobius"/>
    </source>
</evidence>
<keyword evidence="2 5" id="KW-0812">Transmembrane</keyword>
<feature type="transmembrane region" description="Helical" evidence="5">
    <location>
        <begin position="6"/>
        <end position="24"/>
    </location>
</feature>
<dbReference type="RefSeq" id="WP_055267593.1">
    <property type="nucleotide sequence ID" value="NZ_CABIXQ010000023.1"/>
</dbReference>
<accession>A0A174JVS5</accession>
<proteinExistence type="predicted"/>
<dbReference type="EMBL" id="CYZX01000023">
    <property type="protein sequence ID" value="CUP01718.1"/>
    <property type="molecule type" value="Genomic_DNA"/>
</dbReference>
<evidence type="ECO:0000256" key="3">
    <source>
        <dbReference type="ARBA" id="ARBA00022989"/>
    </source>
</evidence>
<keyword evidence="1" id="KW-1003">Cell membrane</keyword>
<dbReference type="OrthoDB" id="9811590at2"/>
<evidence type="ECO:0000313" key="7">
    <source>
        <dbReference type="Proteomes" id="UP000095594"/>
    </source>
</evidence>
<evidence type="ECO:0000256" key="4">
    <source>
        <dbReference type="ARBA" id="ARBA00023136"/>
    </source>
</evidence>
<feature type="transmembrane region" description="Helical" evidence="5">
    <location>
        <begin position="172"/>
        <end position="192"/>
    </location>
</feature>
<keyword evidence="3 5" id="KW-1133">Transmembrane helix</keyword>
<feature type="transmembrane region" description="Helical" evidence="5">
    <location>
        <begin position="75"/>
        <end position="94"/>
    </location>
</feature>
<feature type="transmembrane region" description="Helical" evidence="5">
    <location>
        <begin position="36"/>
        <end position="63"/>
    </location>
</feature>
<name>A0A174JVS5_9CLOT</name>
<feature type="transmembrane region" description="Helical" evidence="5">
    <location>
        <begin position="141"/>
        <end position="160"/>
    </location>
</feature>
<protein>
    <submittedName>
        <fullName evidence="6">Predicted membrane protein</fullName>
    </submittedName>
</protein>
<feature type="transmembrane region" description="Helical" evidence="5">
    <location>
        <begin position="115"/>
        <end position="135"/>
    </location>
</feature>
<dbReference type="InterPro" id="IPR003810">
    <property type="entry name" value="Mntp/YtaF"/>
</dbReference>
<dbReference type="PANTHER" id="PTHR35529">
    <property type="entry name" value="MANGANESE EFFLUX PUMP MNTP-RELATED"/>
    <property type="match status" value="1"/>
</dbReference>
<evidence type="ECO:0000256" key="1">
    <source>
        <dbReference type="ARBA" id="ARBA00022475"/>
    </source>
</evidence>